<keyword evidence="1" id="KW-0472">Membrane</keyword>
<organism evidence="2 3">
    <name type="scientific">Cricetulus griseus</name>
    <name type="common">Chinese hamster</name>
    <name type="synonym">Cricetulus barabensis griseus</name>
    <dbReference type="NCBI Taxonomy" id="10029"/>
    <lineage>
        <taxon>Eukaryota</taxon>
        <taxon>Metazoa</taxon>
        <taxon>Chordata</taxon>
        <taxon>Craniata</taxon>
        <taxon>Vertebrata</taxon>
        <taxon>Euteleostomi</taxon>
        <taxon>Mammalia</taxon>
        <taxon>Eutheria</taxon>
        <taxon>Euarchontoglires</taxon>
        <taxon>Glires</taxon>
        <taxon>Rodentia</taxon>
        <taxon>Myomorpha</taxon>
        <taxon>Muroidea</taxon>
        <taxon>Cricetidae</taxon>
        <taxon>Cricetinae</taxon>
        <taxon>Cricetulus</taxon>
    </lineage>
</organism>
<gene>
    <name evidence="2" type="ORF">I79_013120</name>
</gene>
<keyword evidence="1" id="KW-1133">Transmembrane helix</keyword>
<sequence length="86" mass="10280">MLCSFNFQFIAQQKVICLLACPIARNWKQSRCPSVDEWMMKLCYIYTIFIVYWNIIPIGILFHWNIIQLLRKMKCKVNGWSETISS</sequence>
<name>G3HQL5_CRIGR</name>
<evidence type="ECO:0000313" key="3">
    <source>
        <dbReference type="Proteomes" id="UP000001075"/>
    </source>
</evidence>
<feature type="transmembrane region" description="Helical" evidence="1">
    <location>
        <begin position="44"/>
        <end position="64"/>
    </location>
</feature>
<dbReference type="Proteomes" id="UP000001075">
    <property type="component" value="Unassembled WGS sequence"/>
</dbReference>
<dbReference type="EMBL" id="JH000616">
    <property type="protein sequence ID" value="EGW09690.1"/>
    <property type="molecule type" value="Genomic_DNA"/>
</dbReference>
<reference evidence="3" key="1">
    <citation type="journal article" date="2011" name="Nat. Biotechnol.">
        <title>The genomic sequence of the Chinese hamster ovary (CHO)-K1 cell line.</title>
        <authorList>
            <person name="Xu X."/>
            <person name="Nagarajan H."/>
            <person name="Lewis N.E."/>
            <person name="Pan S."/>
            <person name="Cai Z."/>
            <person name="Liu X."/>
            <person name="Chen W."/>
            <person name="Xie M."/>
            <person name="Wang W."/>
            <person name="Hammond S."/>
            <person name="Andersen M.R."/>
            <person name="Neff N."/>
            <person name="Passarelli B."/>
            <person name="Koh W."/>
            <person name="Fan H.C."/>
            <person name="Wang J."/>
            <person name="Gui Y."/>
            <person name="Lee K.H."/>
            <person name="Betenbaugh M.J."/>
            <person name="Quake S.R."/>
            <person name="Famili I."/>
            <person name="Palsson B.O."/>
            <person name="Wang J."/>
        </authorList>
    </citation>
    <scope>NUCLEOTIDE SEQUENCE [LARGE SCALE GENOMIC DNA]</scope>
    <source>
        <strain evidence="3">CHO K1 cell line</strain>
    </source>
</reference>
<evidence type="ECO:0000256" key="1">
    <source>
        <dbReference type="SAM" id="Phobius"/>
    </source>
</evidence>
<accession>G3HQL5</accession>
<protein>
    <submittedName>
        <fullName evidence="2">Uncharacterized protein</fullName>
    </submittedName>
</protein>
<dbReference type="AlphaFoldDB" id="G3HQL5"/>
<keyword evidence="1" id="KW-0812">Transmembrane</keyword>
<dbReference type="InParanoid" id="G3HQL5"/>
<proteinExistence type="predicted"/>
<evidence type="ECO:0000313" key="2">
    <source>
        <dbReference type="EMBL" id="EGW09690.1"/>
    </source>
</evidence>